<organism evidence="9 10">
    <name type="scientific">Neotabrizicola shimadae</name>
    <dbReference type="NCBI Taxonomy" id="2807096"/>
    <lineage>
        <taxon>Bacteria</taxon>
        <taxon>Pseudomonadati</taxon>
        <taxon>Pseudomonadota</taxon>
        <taxon>Alphaproteobacteria</taxon>
        <taxon>Rhodobacterales</taxon>
        <taxon>Paracoccaceae</taxon>
        <taxon>Neotabrizicola</taxon>
    </lineage>
</organism>
<evidence type="ECO:0000256" key="7">
    <source>
        <dbReference type="PIRSR" id="PIRSR000027-2"/>
    </source>
</evidence>
<dbReference type="GO" id="GO:0020037">
    <property type="term" value="F:heme binding"/>
    <property type="evidence" value="ECO:0007669"/>
    <property type="project" value="InterPro"/>
</dbReference>
<feature type="signal peptide" evidence="8">
    <location>
        <begin position="1"/>
        <end position="22"/>
    </location>
</feature>
<evidence type="ECO:0000313" key="9">
    <source>
        <dbReference type="EMBL" id="QYZ69140.1"/>
    </source>
</evidence>
<comment type="PTM">
    <text evidence="7">Binds 1 heme group per subunit.</text>
</comment>
<feature type="binding site" description="axial binding residue" evidence="6">
    <location>
        <position position="140"/>
    </location>
    <ligand>
        <name>heme c</name>
        <dbReference type="ChEBI" id="CHEBI:61717"/>
    </ligand>
    <ligandPart>
        <name>Fe</name>
        <dbReference type="ChEBI" id="CHEBI:18248"/>
    </ligandPart>
</feature>
<dbReference type="GO" id="GO:0005506">
    <property type="term" value="F:iron ion binding"/>
    <property type="evidence" value="ECO:0007669"/>
    <property type="project" value="InterPro"/>
</dbReference>
<dbReference type="SUPFAM" id="SSF47175">
    <property type="entry name" value="Cytochromes"/>
    <property type="match status" value="1"/>
</dbReference>
<evidence type="ECO:0000256" key="4">
    <source>
        <dbReference type="ARBA" id="ARBA00022982"/>
    </source>
</evidence>
<dbReference type="GO" id="GO:0022900">
    <property type="term" value="P:electron transport chain"/>
    <property type="evidence" value="ECO:0007669"/>
    <property type="project" value="InterPro"/>
</dbReference>
<dbReference type="PROSITE" id="PS51009">
    <property type="entry name" value="CYTCII"/>
    <property type="match status" value="1"/>
</dbReference>
<keyword evidence="3 6" id="KW-0479">Metal-binding</keyword>
<protein>
    <submittedName>
        <fullName evidence="9">Cytochrome c</fullName>
    </submittedName>
</protein>
<evidence type="ECO:0000256" key="1">
    <source>
        <dbReference type="ARBA" id="ARBA00022448"/>
    </source>
</evidence>
<keyword evidence="2 7" id="KW-0349">Heme</keyword>
<proteinExistence type="predicted"/>
<dbReference type="InterPro" id="IPR002321">
    <property type="entry name" value="Cyt_c_II"/>
</dbReference>
<evidence type="ECO:0000256" key="3">
    <source>
        <dbReference type="ARBA" id="ARBA00022723"/>
    </source>
</evidence>
<feature type="chain" id="PRO_5034971056" evidence="8">
    <location>
        <begin position="23"/>
        <end position="147"/>
    </location>
</feature>
<gene>
    <name evidence="9" type="ORF">JO391_15535</name>
</gene>
<dbReference type="EMBL" id="CP069370">
    <property type="protein sequence ID" value="QYZ69140.1"/>
    <property type="molecule type" value="Genomic_DNA"/>
</dbReference>
<keyword evidence="4" id="KW-0249">Electron transport</keyword>
<dbReference type="InterPro" id="IPR012127">
    <property type="entry name" value="Cyt_c_prime"/>
</dbReference>
<dbReference type="Pfam" id="PF01322">
    <property type="entry name" value="Cytochrom_C_2"/>
    <property type="match status" value="1"/>
</dbReference>
<keyword evidence="5 6" id="KW-0408">Iron</keyword>
<dbReference type="Gene3D" id="1.20.120.10">
    <property type="entry name" value="Cytochrome c/b562"/>
    <property type="match status" value="1"/>
</dbReference>
<dbReference type="GO" id="GO:0042597">
    <property type="term" value="C:periplasmic space"/>
    <property type="evidence" value="ECO:0007669"/>
    <property type="project" value="InterPro"/>
</dbReference>
<dbReference type="GO" id="GO:0009055">
    <property type="term" value="F:electron transfer activity"/>
    <property type="evidence" value="ECO:0007669"/>
    <property type="project" value="InterPro"/>
</dbReference>
<dbReference type="RefSeq" id="WP_220661360.1">
    <property type="nucleotide sequence ID" value="NZ_CP069370.1"/>
</dbReference>
<keyword evidence="10" id="KW-1185">Reference proteome</keyword>
<name>A0A8G0ZTG6_9RHOB</name>
<keyword evidence="1" id="KW-0813">Transport</keyword>
<keyword evidence="8" id="KW-0732">Signal</keyword>
<dbReference type="AlphaFoldDB" id="A0A8G0ZTG6"/>
<dbReference type="KEGG" id="nsm:JO391_15535"/>
<dbReference type="Proteomes" id="UP000826300">
    <property type="component" value="Chromosome"/>
</dbReference>
<feature type="binding site" description="covalent" evidence="7">
    <location>
        <position position="139"/>
    </location>
    <ligand>
        <name>heme c</name>
        <dbReference type="ChEBI" id="CHEBI:61717"/>
    </ligand>
</feature>
<evidence type="ECO:0000256" key="2">
    <source>
        <dbReference type="ARBA" id="ARBA00022617"/>
    </source>
</evidence>
<evidence type="ECO:0000256" key="8">
    <source>
        <dbReference type="SAM" id="SignalP"/>
    </source>
</evidence>
<sequence length="147" mass="14931">MKIISKTLITVIALAAASVAFAEGEAADPQVKAREDLMKSIAGNTKVLADLAGGKVAFDADAASQAKEALVVDSGKIAEAFKDPATDPVSEAKPEIWTSWDDFVAKAGALNAAAMAIDVSSAETIGAGMGAIGGACKDCHTSYRAMN</sequence>
<feature type="binding site" description="covalent" evidence="7">
    <location>
        <position position="136"/>
    </location>
    <ligand>
        <name>heme c</name>
        <dbReference type="ChEBI" id="CHEBI:61717"/>
    </ligand>
</feature>
<dbReference type="PIRSF" id="PIRSF000027">
    <property type="entry name" value="Cytc_c_prime"/>
    <property type="match status" value="1"/>
</dbReference>
<evidence type="ECO:0000256" key="5">
    <source>
        <dbReference type="ARBA" id="ARBA00023004"/>
    </source>
</evidence>
<accession>A0A8G0ZTG6</accession>
<reference evidence="9" key="1">
    <citation type="submission" date="2021-02" db="EMBL/GenBank/DDBJ databases">
        <title>Rhodobacter shimadae sp. nov., an aerobic anoxygenic phototrophic bacterium isolated from a hot spring.</title>
        <authorList>
            <person name="Muramatsu S."/>
            <person name="Haruta S."/>
            <person name="Hirose S."/>
            <person name="Hanada S."/>
        </authorList>
    </citation>
    <scope>NUCLEOTIDE SEQUENCE</scope>
    <source>
        <strain evidence="9">N10</strain>
    </source>
</reference>
<evidence type="ECO:0000313" key="10">
    <source>
        <dbReference type="Proteomes" id="UP000826300"/>
    </source>
</evidence>
<dbReference type="InterPro" id="IPR010980">
    <property type="entry name" value="Cyt_c/b562"/>
</dbReference>
<evidence type="ECO:0000256" key="6">
    <source>
        <dbReference type="PIRSR" id="PIRSR000027-1"/>
    </source>
</evidence>